<dbReference type="SUPFAM" id="SSF88723">
    <property type="entry name" value="PIN domain-like"/>
    <property type="match status" value="1"/>
</dbReference>
<evidence type="ECO:0000313" key="3">
    <source>
        <dbReference type="Proteomes" id="UP000054538"/>
    </source>
</evidence>
<dbReference type="OrthoDB" id="2678758at2759"/>
<dbReference type="Proteomes" id="UP000054538">
    <property type="component" value="Unassembled WGS sequence"/>
</dbReference>
<dbReference type="InParanoid" id="A0A0D0DQT2"/>
<dbReference type="InterPro" id="IPR006086">
    <property type="entry name" value="XPG-I_dom"/>
</dbReference>
<dbReference type="InterPro" id="IPR006084">
    <property type="entry name" value="XPG/Rad2"/>
</dbReference>
<proteinExistence type="predicted"/>
<feature type="domain" description="XPG-I" evidence="1">
    <location>
        <begin position="27"/>
        <end position="70"/>
    </location>
</feature>
<dbReference type="AlphaFoldDB" id="A0A0D0DQT2"/>
<name>A0A0D0DQT2_9AGAM</name>
<dbReference type="Gene3D" id="3.40.50.1010">
    <property type="entry name" value="5'-nuclease"/>
    <property type="match status" value="1"/>
</dbReference>
<gene>
    <name evidence="2" type="ORF">PAXRUDRAFT_141776</name>
</gene>
<dbReference type="GO" id="GO:0006974">
    <property type="term" value="P:DNA damage response"/>
    <property type="evidence" value="ECO:0007669"/>
    <property type="project" value="UniProtKB-ARBA"/>
</dbReference>
<dbReference type="Pfam" id="PF00867">
    <property type="entry name" value="XPG_I"/>
    <property type="match status" value="1"/>
</dbReference>
<organism evidence="2 3">
    <name type="scientific">Paxillus rubicundulus Ve08.2h10</name>
    <dbReference type="NCBI Taxonomy" id="930991"/>
    <lineage>
        <taxon>Eukaryota</taxon>
        <taxon>Fungi</taxon>
        <taxon>Dikarya</taxon>
        <taxon>Basidiomycota</taxon>
        <taxon>Agaricomycotina</taxon>
        <taxon>Agaricomycetes</taxon>
        <taxon>Agaricomycetidae</taxon>
        <taxon>Boletales</taxon>
        <taxon>Paxilineae</taxon>
        <taxon>Paxillaceae</taxon>
        <taxon>Paxillus</taxon>
    </lineage>
</organism>
<dbReference type="HOGENOM" id="CLU_2747026_0_0_1"/>
<accession>A0A0D0DQT2</accession>
<feature type="non-terminal residue" evidence="2">
    <location>
        <position position="1"/>
    </location>
</feature>
<dbReference type="EMBL" id="KN825074">
    <property type="protein sequence ID" value="KIK94958.1"/>
    <property type="molecule type" value="Genomic_DNA"/>
</dbReference>
<dbReference type="PRINTS" id="PR00853">
    <property type="entry name" value="XPGRADSUPER"/>
</dbReference>
<dbReference type="STRING" id="930991.A0A0D0DQT2"/>
<sequence>EIKWGKHINGTLHWLINAFQELLDAFGFGWCETPGKVEAELAALNQHDIVDMVLTTDSDVLVFGAKCIVRW</sequence>
<keyword evidence="3" id="KW-1185">Reference proteome</keyword>
<reference evidence="3" key="2">
    <citation type="submission" date="2015-01" db="EMBL/GenBank/DDBJ databases">
        <title>Evolutionary Origins and Diversification of the Mycorrhizal Mutualists.</title>
        <authorList>
            <consortium name="DOE Joint Genome Institute"/>
            <consortium name="Mycorrhizal Genomics Consortium"/>
            <person name="Kohler A."/>
            <person name="Kuo A."/>
            <person name="Nagy L.G."/>
            <person name="Floudas D."/>
            <person name="Copeland A."/>
            <person name="Barry K.W."/>
            <person name="Cichocki N."/>
            <person name="Veneault-Fourrey C."/>
            <person name="LaButti K."/>
            <person name="Lindquist E.A."/>
            <person name="Lipzen A."/>
            <person name="Lundell T."/>
            <person name="Morin E."/>
            <person name="Murat C."/>
            <person name="Riley R."/>
            <person name="Ohm R."/>
            <person name="Sun H."/>
            <person name="Tunlid A."/>
            <person name="Henrissat B."/>
            <person name="Grigoriev I.V."/>
            <person name="Hibbett D.S."/>
            <person name="Martin F."/>
        </authorList>
    </citation>
    <scope>NUCLEOTIDE SEQUENCE [LARGE SCALE GENOMIC DNA]</scope>
    <source>
        <strain evidence="3">Ve08.2h10</strain>
    </source>
</reference>
<dbReference type="GO" id="GO:0017108">
    <property type="term" value="F:5'-flap endonuclease activity"/>
    <property type="evidence" value="ECO:0007669"/>
    <property type="project" value="TreeGrafter"/>
</dbReference>
<evidence type="ECO:0000259" key="1">
    <source>
        <dbReference type="Pfam" id="PF00867"/>
    </source>
</evidence>
<reference evidence="2 3" key="1">
    <citation type="submission" date="2014-04" db="EMBL/GenBank/DDBJ databases">
        <authorList>
            <consortium name="DOE Joint Genome Institute"/>
            <person name="Kuo A."/>
            <person name="Kohler A."/>
            <person name="Jargeat P."/>
            <person name="Nagy L.G."/>
            <person name="Floudas D."/>
            <person name="Copeland A."/>
            <person name="Barry K.W."/>
            <person name="Cichocki N."/>
            <person name="Veneault-Fourrey C."/>
            <person name="LaButti K."/>
            <person name="Lindquist E.A."/>
            <person name="Lipzen A."/>
            <person name="Lundell T."/>
            <person name="Morin E."/>
            <person name="Murat C."/>
            <person name="Sun H."/>
            <person name="Tunlid A."/>
            <person name="Henrissat B."/>
            <person name="Grigoriev I.V."/>
            <person name="Hibbett D.S."/>
            <person name="Martin F."/>
            <person name="Nordberg H.P."/>
            <person name="Cantor M.N."/>
            <person name="Hua S.X."/>
        </authorList>
    </citation>
    <scope>NUCLEOTIDE SEQUENCE [LARGE SCALE GENOMIC DNA]</scope>
    <source>
        <strain evidence="2 3">Ve08.2h10</strain>
    </source>
</reference>
<protein>
    <recommendedName>
        <fullName evidence="1">XPG-I domain-containing protein</fullName>
    </recommendedName>
</protein>
<dbReference type="PANTHER" id="PTHR11081:SF75">
    <property type="entry name" value="ENDONUCLEASE, PUTATIVE (AFU_ORTHOLOGUE AFUA_3G13260)-RELATED"/>
    <property type="match status" value="1"/>
</dbReference>
<dbReference type="InterPro" id="IPR029060">
    <property type="entry name" value="PIN-like_dom_sf"/>
</dbReference>
<dbReference type="PANTHER" id="PTHR11081">
    <property type="entry name" value="FLAP ENDONUCLEASE FAMILY MEMBER"/>
    <property type="match status" value="1"/>
</dbReference>
<evidence type="ECO:0000313" key="2">
    <source>
        <dbReference type="EMBL" id="KIK94958.1"/>
    </source>
</evidence>